<feature type="region of interest" description="Disordered" evidence="5">
    <location>
        <begin position="416"/>
        <end position="437"/>
    </location>
</feature>
<feature type="region of interest" description="Disordered" evidence="5">
    <location>
        <begin position="480"/>
        <end position="510"/>
    </location>
</feature>
<dbReference type="Pfam" id="PF13505">
    <property type="entry name" value="OMP_b-brl"/>
    <property type="match status" value="1"/>
</dbReference>
<evidence type="ECO:0000256" key="2">
    <source>
        <dbReference type="ARBA" id="ARBA00022729"/>
    </source>
</evidence>
<dbReference type="PANTHER" id="PTHR30329:SF21">
    <property type="entry name" value="LIPOPROTEIN YIAD-RELATED"/>
    <property type="match status" value="1"/>
</dbReference>
<evidence type="ECO:0000256" key="1">
    <source>
        <dbReference type="ARBA" id="ARBA00004370"/>
    </source>
</evidence>
<dbReference type="InterPro" id="IPR050330">
    <property type="entry name" value="Bact_OuterMem_StrucFunc"/>
</dbReference>
<sequence>MSKQWKSALAAGVILASAAGAAMAQAEKEKGYYIGGNAFYNDVFDADGTVKTEAAGGIPGLSDIPVLGGLLNGLLGGGGGAGASGNFENSYDTDFSFGATFGYKFESPYRLELEYRQGENDIDKVSTGGVSVAGDGALEVTSIMGNLWYDFSAGERLRPYIGFGLGQANLDFGDADDDVMIGQLGAGITYYMTPRLAIDAGYRYSMSEDASFRSGPTETEIEYSAQSVLVGLRYNFFDAQYGVQDADGDGVSDEMDECPGTPRGVQVDSVGCPLDGDNDGVADYLDQCPNTPAGAEVNAVGCPLDGDNDGVVDADDACPDTPAGQPVMSNGCAKDQAVILRGVNFELNSAKLTMNAETILNDVATTLTSSPGFNVELQGHTDSTGSDSYNMNLSQNRAKSVKNYLVGNGVDSGRLTATGYGEEQPVASNDTKEGRAENRRVELKVLGSDTVAEPMPYDEPMVEEPMVEDELMLDDSAVEEPAVEEEMEMDEPAAEEEYQPYEMSEDELDY</sequence>
<name>A0ABS6VT26_9GAMM</name>
<feature type="chain" id="PRO_5045364700" evidence="6">
    <location>
        <begin position="25"/>
        <end position="510"/>
    </location>
</feature>
<dbReference type="Pfam" id="PF02412">
    <property type="entry name" value="TSP_3"/>
    <property type="match status" value="2"/>
</dbReference>
<dbReference type="Proteomes" id="UP001166291">
    <property type="component" value="Unassembled WGS sequence"/>
</dbReference>
<dbReference type="InterPro" id="IPR006665">
    <property type="entry name" value="OmpA-like"/>
</dbReference>
<dbReference type="InterPro" id="IPR027385">
    <property type="entry name" value="Beta-barrel_OMP"/>
</dbReference>
<evidence type="ECO:0000256" key="6">
    <source>
        <dbReference type="SAM" id="SignalP"/>
    </source>
</evidence>
<evidence type="ECO:0000313" key="8">
    <source>
        <dbReference type="EMBL" id="MBW2941174.1"/>
    </source>
</evidence>
<comment type="caution">
    <text evidence="8">The sequence shown here is derived from an EMBL/GenBank/DDBJ whole genome shotgun (WGS) entry which is preliminary data.</text>
</comment>
<gene>
    <name evidence="8" type="ORF">KXJ70_10315</name>
</gene>
<organism evidence="8 9">
    <name type="scientific">Zhongshania aquimaris</name>
    <dbReference type="NCBI Taxonomy" id="2857107"/>
    <lineage>
        <taxon>Bacteria</taxon>
        <taxon>Pseudomonadati</taxon>
        <taxon>Pseudomonadota</taxon>
        <taxon>Gammaproteobacteria</taxon>
        <taxon>Cellvibrionales</taxon>
        <taxon>Spongiibacteraceae</taxon>
        <taxon>Zhongshania</taxon>
    </lineage>
</organism>
<dbReference type="PANTHER" id="PTHR30329">
    <property type="entry name" value="STATOR ELEMENT OF FLAGELLAR MOTOR COMPLEX"/>
    <property type="match status" value="1"/>
</dbReference>
<accession>A0ABS6VT26</accession>
<feature type="domain" description="OmpA-like" evidence="7">
    <location>
        <begin position="332"/>
        <end position="449"/>
    </location>
</feature>
<dbReference type="PROSITE" id="PS51123">
    <property type="entry name" value="OMPA_2"/>
    <property type="match status" value="1"/>
</dbReference>
<evidence type="ECO:0000256" key="3">
    <source>
        <dbReference type="ARBA" id="ARBA00023136"/>
    </source>
</evidence>
<feature type="signal peptide" evidence="6">
    <location>
        <begin position="1"/>
        <end position="24"/>
    </location>
</feature>
<protein>
    <submittedName>
        <fullName evidence="8">OmpA family protein</fullName>
    </submittedName>
</protein>
<dbReference type="Pfam" id="PF00691">
    <property type="entry name" value="OmpA"/>
    <property type="match status" value="1"/>
</dbReference>
<evidence type="ECO:0000256" key="5">
    <source>
        <dbReference type="SAM" id="MobiDB-lite"/>
    </source>
</evidence>
<comment type="subcellular location">
    <subcellularLocation>
        <location evidence="1">Membrane</location>
    </subcellularLocation>
</comment>
<reference evidence="8" key="1">
    <citation type="submission" date="2021-07" db="EMBL/GenBank/DDBJ databases">
        <title>Zhongshania sp. CAU 1632 isolated from seawater.</title>
        <authorList>
            <person name="Kim W."/>
        </authorList>
    </citation>
    <scope>NUCLEOTIDE SEQUENCE</scope>
    <source>
        <strain evidence="8">CAU 1632</strain>
    </source>
</reference>
<keyword evidence="3 4" id="KW-0472">Membrane</keyword>
<evidence type="ECO:0000259" key="7">
    <source>
        <dbReference type="PROSITE" id="PS51123"/>
    </source>
</evidence>
<dbReference type="PROSITE" id="PS01068">
    <property type="entry name" value="OMPA_1"/>
    <property type="match status" value="1"/>
</dbReference>
<evidence type="ECO:0000313" key="9">
    <source>
        <dbReference type="Proteomes" id="UP001166291"/>
    </source>
</evidence>
<dbReference type="InterPro" id="IPR003367">
    <property type="entry name" value="Thrombospondin_3-like_rpt"/>
</dbReference>
<keyword evidence="2 6" id="KW-0732">Signal</keyword>
<evidence type="ECO:0000256" key="4">
    <source>
        <dbReference type="PROSITE-ProRule" id="PRU00473"/>
    </source>
</evidence>
<dbReference type="CDD" id="cd07185">
    <property type="entry name" value="OmpA_C-like"/>
    <property type="match status" value="1"/>
</dbReference>
<dbReference type="InterPro" id="IPR006690">
    <property type="entry name" value="OMPA-like_CS"/>
</dbReference>
<proteinExistence type="predicted"/>
<dbReference type="RefSeq" id="WP_219043424.1">
    <property type="nucleotide sequence ID" value="NZ_JAHWDQ010000002.1"/>
</dbReference>
<keyword evidence="9" id="KW-1185">Reference proteome</keyword>
<dbReference type="EMBL" id="JAHWDQ010000002">
    <property type="protein sequence ID" value="MBW2941174.1"/>
    <property type="molecule type" value="Genomic_DNA"/>
</dbReference>